<dbReference type="RefSeq" id="WP_344952141.1">
    <property type="nucleotide sequence ID" value="NZ_BAABDC010000016.1"/>
</dbReference>
<dbReference type="Proteomes" id="UP001501468">
    <property type="component" value="Unassembled WGS sequence"/>
</dbReference>
<proteinExistence type="predicted"/>
<dbReference type="EMBL" id="BAABDC010000016">
    <property type="protein sequence ID" value="GAA3722754.1"/>
    <property type="molecule type" value="Genomic_DNA"/>
</dbReference>
<name>A0ABP7EQ41_9MICO</name>
<dbReference type="InterPro" id="IPR000073">
    <property type="entry name" value="AB_hydrolase_1"/>
</dbReference>
<keyword evidence="3" id="KW-0378">Hydrolase</keyword>
<keyword evidence="4" id="KW-1185">Reference proteome</keyword>
<dbReference type="InterPro" id="IPR029058">
    <property type="entry name" value="AB_hydrolase_fold"/>
</dbReference>
<evidence type="ECO:0000259" key="2">
    <source>
        <dbReference type="Pfam" id="PF12697"/>
    </source>
</evidence>
<dbReference type="GO" id="GO:0016787">
    <property type="term" value="F:hydrolase activity"/>
    <property type="evidence" value="ECO:0007669"/>
    <property type="project" value="UniProtKB-KW"/>
</dbReference>
<reference evidence="4" key="1">
    <citation type="journal article" date="2019" name="Int. J. Syst. Evol. Microbiol.">
        <title>The Global Catalogue of Microorganisms (GCM) 10K type strain sequencing project: providing services to taxonomists for standard genome sequencing and annotation.</title>
        <authorList>
            <consortium name="The Broad Institute Genomics Platform"/>
            <consortium name="The Broad Institute Genome Sequencing Center for Infectious Disease"/>
            <person name="Wu L."/>
            <person name="Ma J."/>
        </authorList>
    </citation>
    <scope>NUCLEOTIDE SEQUENCE [LARGE SCALE GENOMIC DNA]</scope>
    <source>
        <strain evidence="4">JCM 17125</strain>
    </source>
</reference>
<dbReference type="InterPro" id="IPR052897">
    <property type="entry name" value="Sec-Metab_Biosynth_Hydrolase"/>
</dbReference>
<comment type="caution">
    <text evidence="3">The sequence shown here is derived from an EMBL/GenBank/DDBJ whole genome shotgun (WGS) entry which is preliminary data.</text>
</comment>
<accession>A0ABP7EQ41</accession>
<dbReference type="Gene3D" id="3.40.50.1820">
    <property type="entry name" value="alpha/beta hydrolase"/>
    <property type="match status" value="1"/>
</dbReference>
<evidence type="ECO:0000313" key="3">
    <source>
        <dbReference type="EMBL" id="GAA3722754.1"/>
    </source>
</evidence>
<protein>
    <submittedName>
        <fullName evidence="3">Alpha/beta hydrolase</fullName>
    </submittedName>
</protein>
<dbReference type="SUPFAM" id="SSF53474">
    <property type="entry name" value="alpha/beta-Hydrolases"/>
    <property type="match status" value="1"/>
</dbReference>
<gene>
    <name evidence="3" type="ORF">GCM10022399_43910</name>
</gene>
<dbReference type="InterPro" id="IPR006311">
    <property type="entry name" value="TAT_signal"/>
</dbReference>
<feature type="domain" description="AB hydrolase-1" evidence="2">
    <location>
        <begin position="68"/>
        <end position="288"/>
    </location>
</feature>
<organism evidence="3 4">
    <name type="scientific">Terrabacter ginsenosidimutans</name>
    <dbReference type="NCBI Taxonomy" id="490575"/>
    <lineage>
        <taxon>Bacteria</taxon>
        <taxon>Bacillati</taxon>
        <taxon>Actinomycetota</taxon>
        <taxon>Actinomycetes</taxon>
        <taxon>Micrococcales</taxon>
        <taxon>Intrasporangiaceae</taxon>
        <taxon>Terrabacter</taxon>
    </lineage>
</organism>
<evidence type="ECO:0000256" key="1">
    <source>
        <dbReference type="SAM" id="MobiDB-lite"/>
    </source>
</evidence>
<sequence>MTHIPLSQGDHVESTAHEAAPSRRSLLRATAAVGTAAGLSVVGHAGTAHADDHAPATAPHPWRAAATIVTAHGAFAESSSWDEVVTILQRRGHHVVSVAVPLRGVAYDSTYFSDVVGTLTGPLVLVGHSYGGVIISSADPDAGDIRGLVYVSGLAGDTGETGAGLVGKYPGSTLGPTLTFVNLSSGGRDLYIDQAQYHAQFCADLSSRKAAQMATSQRPILESAFSEPFGPHPLWKSVPSRFLWGELDRNIPRRAHQFMSRRAGAVEAIEVPGASHVVGISHPRLTAALIERAARAAVRGR</sequence>
<feature type="region of interest" description="Disordered" evidence="1">
    <location>
        <begin position="1"/>
        <end position="23"/>
    </location>
</feature>
<dbReference type="PANTHER" id="PTHR37017:SF11">
    <property type="entry name" value="ESTERASE_LIPASE_THIOESTERASE DOMAIN-CONTAINING PROTEIN"/>
    <property type="match status" value="1"/>
</dbReference>
<dbReference type="PROSITE" id="PS51318">
    <property type="entry name" value="TAT"/>
    <property type="match status" value="1"/>
</dbReference>
<dbReference type="PANTHER" id="PTHR37017">
    <property type="entry name" value="AB HYDROLASE-1 DOMAIN-CONTAINING PROTEIN-RELATED"/>
    <property type="match status" value="1"/>
</dbReference>
<evidence type="ECO:0000313" key="4">
    <source>
        <dbReference type="Proteomes" id="UP001501468"/>
    </source>
</evidence>
<dbReference type="Pfam" id="PF12697">
    <property type="entry name" value="Abhydrolase_6"/>
    <property type="match status" value="1"/>
</dbReference>